<feature type="compositionally biased region" description="Acidic residues" evidence="1">
    <location>
        <begin position="93"/>
        <end position="110"/>
    </location>
</feature>
<keyword evidence="2" id="KW-0472">Membrane</keyword>
<accession>A0A0F9LDR6</accession>
<dbReference type="AlphaFoldDB" id="A0A0F9LDR6"/>
<sequence>MIGKIIGGVIVILVGILLFPLVLDISNEVGGVNDSLVAHFNLEDNSTGGLEINDLVWGTKVLKLVPFFFALGLLSVVLSILYQAFRKSGLITDDEEEGEEDDDYEKEEESDYSRMIKKGAMIPLHYKDKEMKEKECIKKLPPIKKITEEEINRSEFD</sequence>
<name>A0A0F9LDR6_9ZZZZ</name>
<comment type="caution">
    <text evidence="3">The sequence shown here is derived from an EMBL/GenBank/DDBJ whole genome shotgun (WGS) entry which is preliminary data.</text>
</comment>
<evidence type="ECO:0000256" key="1">
    <source>
        <dbReference type="SAM" id="MobiDB-lite"/>
    </source>
</evidence>
<keyword evidence="2" id="KW-1133">Transmembrane helix</keyword>
<evidence type="ECO:0000256" key="2">
    <source>
        <dbReference type="SAM" id="Phobius"/>
    </source>
</evidence>
<feature type="transmembrane region" description="Helical" evidence="2">
    <location>
        <begin position="64"/>
        <end position="82"/>
    </location>
</feature>
<reference evidence="3" key="1">
    <citation type="journal article" date="2015" name="Nature">
        <title>Complex archaea that bridge the gap between prokaryotes and eukaryotes.</title>
        <authorList>
            <person name="Spang A."/>
            <person name="Saw J.H."/>
            <person name="Jorgensen S.L."/>
            <person name="Zaremba-Niedzwiedzka K."/>
            <person name="Martijn J."/>
            <person name="Lind A.E."/>
            <person name="van Eijk R."/>
            <person name="Schleper C."/>
            <person name="Guy L."/>
            <person name="Ettema T.J."/>
        </authorList>
    </citation>
    <scope>NUCLEOTIDE SEQUENCE</scope>
</reference>
<evidence type="ECO:0000313" key="3">
    <source>
        <dbReference type="EMBL" id="KKM93119.1"/>
    </source>
</evidence>
<gene>
    <name evidence="3" type="ORF">LCGC14_1211650</name>
</gene>
<dbReference type="EMBL" id="LAZR01006308">
    <property type="protein sequence ID" value="KKM93119.1"/>
    <property type="molecule type" value="Genomic_DNA"/>
</dbReference>
<feature type="transmembrane region" description="Helical" evidence="2">
    <location>
        <begin position="5"/>
        <end position="23"/>
    </location>
</feature>
<keyword evidence="2" id="KW-0812">Transmembrane</keyword>
<proteinExistence type="predicted"/>
<protein>
    <submittedName>
        <fullName evidence="3">Uncharacterized protein</fullName>
    </submittedName>
</protein>
<feature type="region of interest" description="Disordered" evidence="1">
    <location>
        <begin position="93"/>
        <end position="112"/>
    </location>
</feature>
<organism evidence="3">
    <name type="scientific">marine sediment metagenome</name>
    <dbReference type="NCBI Taxonomy" id="412755"/>
    <lineage>
        <taxon>unclassified sequences</taxon>
        <taxon>metagenomes</taxon>
        <taxon>ecological metagenomes</taxon>
    </lineage>
</organism>